<feature type="transmembrane region" description="Helical" evidence="8">
    <location>
        <begin position="468"/>
        <end position="490"/>
    </location>
</feature>
<organism evidence="10 11">
    <name type="scientific">Glycine soja</name>
    <name type="common">Wild soybean</name>
    <dbReference type="NCBI Taxonomy" id="3848"/>
    <lineage>
        <taxon>Eukaryota</taxon>
        <taxon>Viridiplantae</taxon>
        <taxon>Streptophyta</taxon>
        <taxon>Embryophyta</taxon>
        <taxon>Tracheophyta</taxon>
        <taxon>Spermatophyta</taxon>
        <taxon>Magnoliopsida</taxon>
        <taxon>eudicotyledons</taxon>
        <taxon>Gunneridae</taxon>
        <taxon>Pentapetalae</taxon>
        <taxon>rosids</taxon>
        <taxon>fabids</taxon>
        <taxon>Fabales</taxon>
        <taxon>Fabaceae</taxon>
        <taxon>Papilionoideae</taxon>
        <taxon>50 kb inversion clade</taxon>
        <taxon>NPAAA clade</taxon>
        <taxon>indigoferoid/millettioid clade</taxon>
        <taxon>Phaseoleae</taxon>
        <taxon>Glycine</taxon>
        <taxon>Glycine subgen. Soja</taxon>
    </lineage>
</organism>
<dbReference type="EMBL" id="QZWG01000011">
    <property type="protein sequence ID" value="RZB82146.1"/>
    <property type="molecule type" value="Genomic_DNA"/>
</dbReference>
<feature type="transmembrane region" description="Helical" evidence="8">
    <location>
        <begin position="533"/>
        <end position="553"/>
    </location>
</feature>
<sequence>MFGSLVTIGAMLGAITSGRITDFIGRKGAMRISTGFCITGWIAVFFSKGSYSLDFGRFFTGYGIGVISYVVPVYIAEIAPKNLRGGLATTNQLLIVTGGSVSFLLGSVINWRELALAGLVPCICLLVGLCFIPESPRWLAKVGREKEFQLALSRLRGKDADISDEAAEILDYIETLQSLPKTKLLDLFQSKYVHSVVIGVGLMACQQSVGINGIGFYTAEIFVAAGLSSGKAGTIAYACIQIPFTLLGAILMDKSGRRPLVMDQSLLPEWVPILAFAGVLIYIAAFSIGLGSVPWVIMSEIFPIHLKGTAGSLVVLVAWLGAWWNFSQDVSKVPRTHVVCSITKSQLGYDKTLASRFHYAARFSVSRQSETKSIAYRRMTCTNAKENLFKKMAIEQHKDVESGYLQEPFIQPEEVACKEVGSDKSVENGSIGMVLLSTLVAVCGSFTFGNCVGYSSPTQAAIREDLSLSLAEFSMFGSLVTIGAMLGAITSGRITDFIGRKGAMRISTGFCITGWLAVFFSKGSYSLDLGRFFTGYGIGLISYVVPVYIAEIAPKNLRGGLATTNQLLIVTGASVSFLLGSVIHWRKLALAGLVPCICLLIGLCFIPESPRWLAKVGREKEFQLALRRLRGKDVDISDEAAEILDSIETLRSLPKIKLLDLFQSKHVRSVVIGVGLMVCQQFVGINGIGFYTAETFIAAGLSSGKAGTIAYACLQVPFTVLGAILMDKSGRRPLMMVNLLASFRNWDILRLLYCRYCFLSQGKSLDQSLMLECAPIFAVAGVLIYIAAYSIGVGPVPWVIMSEIFPIHVKGIAGSLVVLANWLGAWIVSYTFNSLMSWSSPGTLFLYAGSSLLTILFVTKLVPETKGKTLEEIQAWISP</sequence>
<evidence type="ECO:0000256" key="5">
    <source>
        <dbReference type="ARBA" id="ARBA00022692"/>
    </source>
</evidence>
<proteinExistence type="inferred from homology"/>
<gene>
    <name evidence="10" type="ORF">D0Y65_031367</name>
</gene>
<keyword evidence="3" id="KW-0813">Transport</keyword>
<feature type="transmembrane region" description="Helical" evidence="8">
    <location>
        <begin position="234"/>
        <end position="252"/>
    </location>
</feature>
<evidence type="ECO:0000313" key="10">
    <source>
        <dbReference type="EMBL" id="RZB82146.1"/>
    </source>
</evidence>
<dbReference type="Pfam" id="PF00083">
    <property type="entry name" value="Sugar_tr"/>
    <property type="match status" value="3"/>
</dbReference>
<feature type="transmembrane region" description="Helical" evidence="8">
    <location>
        <begin position="589"/>
        <end position="606"/>
    </location>
</feature>
<accession>A0A445I7Y7</accession>
<protein>
    <submittedName>
        <fullName evidence="10">Sugar transporter ERD6-like 16 isoform C</fullName>
    </submittedName>
</protein>
<feature type="transmembrane region" description="Helical" evidence="8">
    <location>
        <begin position="431"/>
        <end position="448"/>
    </location>
</feature>
<evidence type="ECO:0000256" key="8">
    <source>
        <dbReference type="SAM" id="Phobius"/>
    </source>
</evidence>
<feature type="transmembrane region" description="Helical" evidence="8">
    <location>
        <begin position="115"/>
        <end position="132"/>
    </location>
</feature>
<dbReference type="PRINTS" id="PR00171">
    <property type="entry name" value="SUGRTRNSPORT"/>
</dbReference>
<dbReference type="NCBIfam" id="TIGR00879">
    <property type="entry name" value="SP"/>
    <property type="match status" value="1"/>
</dbReference>
<comment type="subcellular location">
    <subcellularLocation>
        <location evidence="1">Membrane</location>
        <topology evidence="1">Multi-pass membrane protein</topology>
    </subcellularLocation>
</comment>
<name>A0A445I7Y7_GLYSO</name>
<feature type="transmembrane region" description="Helical" evidence="8">
    <location>
        <begin position="565"/>
        <end position="583"/>
    </location>
</feature>
<evidence type="ECO:0000256" key="2">
    <source>
        <dbReference type="ARBA" id="ARBA00010992"/>
    </source>
</evidence>
<keyword evidence="6 8" id="KW-1133">Transmembrane helix</keyword>
<comment type="caution">
    <text evidence="10">The sequence shown here is derived from an EMBL/GenBank/DDBJ whole genome shotgun (WGS) entry which is preliminary data.</text>
</comment>
<feature type="domain" description="Major facilitator superfamily (MFS) profile" evidence="9">
    <location>
        <begin position="1"/>
        <end position="372"/>
    </location>
</feature>
<feature type="transmembrane region" description="Helical" evidence="8">
    <location>
        <begin position="91"/>
        <end position="109"/>
    </location>
</feature>
<reference evidence="10 11" key="1">
    <citation type="submission" date="2018-09" db="EMBL/GenBank/DDBJ databases">
        <title>A high-quality reference genome of wild soybean provides a powerful tool to mine soybean genomes.</title>
        <authorList>
            <person name="Xie M."/>
            <person name="Chung C.Y.L."/>
            <person name="Li M.-W."/>
            <person name="Wong F.-L."/>
            <person name="Chan T.-F."/>
            <person name="Lam H.-M."/>
        </authorList>
    </citation>
    <scope>NUCLEOTIDE SEQUENCE [LARGE SCALE GENOMIC DNA]</scope>
    <source>
        <strain evidence="11">cv. W05</strain>
        <tissue evidence="10">Hypocotyl of etiolated seedlings</tissue>
    </source>
</reference>
<evidence type="ECO:0000256" key="6">
    <source>
        <dbReference type="ARBA" id="ARBA00022989"/>
    </source>
</evidence>
<keyword evidence="11" id="KW-1185">Reference proteome</keyword>
<dbReference type="Gene3D" id="1.20.1250.20">
    <property type="entry name" value="MFS general substrate transporter like domains"/>
    <property type="match status" value="2"/>
</dbReference>
<feature type="transmembrane region" description="Helical" evidence="8">
    <location>
        <begin position="192"/>
        <end position="214"/>
    </location>
</feature>
<dbReference type="PROSITE" id="PS50850">
    <property type="entry name" value="MFS"/>
    <property type="match status" value="2"/>
</dbReference>
<dbReference type="PANTHER" id="PTHR48021:SF87">
    <property type="entry name" value="MAJOR FACILITATOR, SUGAR TRANSPORTER, MAJOR FACILITATOR SUPERFAMILY-RELATED"/>
    <property type="match status" value="1"/>
</dbReference>
<dbReference type="InterPro" id="IPR036259">
    <property type="entry name" value="MFS_trans_sf"/>
</dbReference>
<dbReference type="GO" id="GO:0051119">
    <property type="term" value="F:sugar transmembrane transporter activity"/>
    <property type="evidence" value="ECO:0007669"/>
    <property type="project" value="InterPro"/>
</dbReference>
<evidence type="ECO:0000256" key="4">
    <source>
        <dbReference type="ARBA" id="ARBA00022597"/>
    </source>
</evidence>
<feature type="transmembrane region" description="Helical" evidence="8">
    <location>
        <begin position="811"/>
        <end position="832"/>
    </location>
</feature>
<keyword evidence="5 8" id="KW-0812">Transmembrane</keyword>
<evidence type="ECO:0000256" key="1">
    <source>
        <dbReference type="ARBA" id="ARBA00004141"/>
    </source>
</evidence>
<dbReference type="InterPro" id="IPR003663">
    <property type="entry name" value="Sugar/inositol_transpt"/>
</dbReference>
<dbReference type="InterPro" id="IPR044775">
    <property type="entry name" value="MFS_ERD6/Tret1-like"/>
</dbReference>
<feature type="domain" description="Major facilitator superfamily (MFS) profile" evidence="9">
    <location>
        <begin position="437"/>
        <end position="866"/>
    </location>
</feature>
<feature type="transmembrane region" description="Helical" evidence="8">
    <location>
        <begin position="59"/>
        <end position="79"/>
    </location>
</feature>
<feature type="transmembrane region" description="Helical" evidence="8">
    <location>
        <begin position="769"/>
        <end position="791"/>
    </location>
</feature>
<dbReference type="SUPFAM" id="SSF103473">
    <property type="entry name" value="MFS general substrate transporter"/>
    <property type="match status" value="2"/>
</dbReference>
<dbReference type="CDD" id="cd17358">
    <property type="entry name" value="MFS_GLUT6_8_Class3_like"/>
    <property type="match status" value="2"/>
</dbReference>
<feature type="transmembrane region" description="Helical" evidence="8">
    <location>
        <begin position="309"/>
        <end position="326"/>
    </location>
</feature>
<dbReference type="InterPro" id="IPR050549">
    <property type="entry name" value="MFS_Trehalose_Transporter"/>
</dbReference>
<feature type="transmembrane region" description="Helical" evidence="8">
    <location>
        <begin position="273"/>
        <end position="297"/>
    </location>
</feature>
<evidence type="ECO:0000256" key="7">
    <source>
        <dbReference type="ARBA" id="ARBA00023136"/>
    </source>
</evidence>
<feature type="transmembrane region" description="Helical" evidence="8">
    <location>
        <begin position="844"/>
        <end position="862"/>
    </location>
</feature>
<evidence type="ECO:0000313" key="11">
    <source>
        <dbReference type="Proteomes" id="UP000289340"/>
    </source>
</evidence>
<dbReference type="PANTHER" id="PTHR48021">
    <property type="match status" value="1"/>
</dbReference>
<keyword evidence="4 10" id="KW-0762">Sugar transport</keyword>
<dbReference type="InterPro" id="IPR020846">
    <property type="entry name" value="MFS_dom"/>
</dbReference>
<feature type="transmembrane region" description="Helical" evidence="8">
    <location>
        <begin position="667"/>
        <end position="688"/>
    </location>
</feature>
<feature type="transmembrane region" description="Helical" evidence="8">
    <location>
        <begin position="708"/>
        <end position="726"/>
    </location>
</feature>
<dbReference type="InterPro" id="IPR005828">
    <property type="entry name" value="MFS_sugar_transport-like"/>
</dbReference>
<comment type="similarity">
    <text evidence="2">Belongs to the major facilitator superfamily. Sugar transporter (TC 2.A.1.1) family.</text>
</comment>
<dbReference type="FunFam" id="1.20.1250.20:FF:000043">
    <property type="entry name" value="sugar transporter ERD6-like 6"/>
    <property type="match status" value="1"/>
</dbReference>
<dbReference type="AlphaFoldDB" id="A0A445I7Y7"/>
<feature type="transmembrane region" description="Helical" evidence="8">
    <location>
        <begin position="29"/>
        <end position="47"/>
    </location>
</feature>
<keyword evidence="7 8" id="KW-0472">Membrane</keyword>
<dbReference type="GO" id="GO:0016020">
    <property type="term" value="C:membrane"/>
    <property type="evidence" value="ECO:0007669"/>
    <property type="project" value="UniProtKB-SubCell"/>
</dbReference>
<dbReference type="Proteomes" id="UP000289340">
    <property type="component" value="Chromosome 11"/>
</dbReference>
<evidence type="ECO:0000256" key="3">
    <source>
        <dbReference type="ARBA" id="ARBA00022448"/>
    </source>
</evidence>
<feature type="transmembrane region" description="Helical" evidence="8">
    <location>
        <begin position="502"/>
        <end position="521"/>
    </location>
</feature>
<evidence type="ECO:0000259" key="9">
    <source>
        <dbReference type="PROSITE" id="PS50850"/>
    </source>
</evidence>